<dbReference type="PANTHER" id="PTHR13778:SF47">
    <property type="entry name" value="LIPOPOLYSACCHARIDE 1,3-GALACTOSYLTRANSFERASE"/>
    <property type="match status" value="1"/>
</dbReference>
<dbReference type="GO" id="GO:0008918">
    <property type="term" value="F:lipopolysaccharide 3-alpha-galactosyltransferase activity"/>
    <property type="evidence" value="ECO:0007669"/>
    <property type="project" value="UniProtKB-EC"/>
</dbReference>
<name>A0A068R0L8_9GAMM</name>
<dbReference type="GO" id="GO:0046872">
    <property type="term" value="F:metal ion binding"/>
    <property type="evidence" value="ECO:0007669"/>
    <property type="project" value="UniProtKB-KW"/>
</dbReference>
<dbReference type="STRING" id="1354304.XPG1_0811"/>
<keyword evidence="11" id="KW-1185">Reference proteome</keyword>
<keyword evidence="4 10" id="KW-0328">Glycosyltransferase</keyword>
<reference evidence="10 11" key="1">
    <citation type="submission" date="2013-07" db="EMBL/GenBank/DDBJ databases">
        <authorList>
            <person name="Genoscope - CEA"/>
        </authorList>
    </citation>
    <scope>NUCLEOTIDE SEQUENCE [LARGE SCALE GENOMIC DNA]</scope>
    <source>
        <strain evidence="10 11">G6</strain>
    </source>
</reference>
<dbReference type="EC" id="2.4.1.44" evidence="10"/>
<evidence type="ECO:0000313" key="11">
    <source>
        <dbReference type="Proteomes" id="UP000032735"/>
    </source>
</evidence>
<dbReference type="Pfam" id="PF01501">
    <property type="entry name" value="Glyco_transf_8"/>
    <property type="match status" value="1"/>
</dbReference>
<dbReference type="Gene3D" id="3.90.550.10">
    <property type="entry name" value="Spore Coat Polysaccharide Biosynthesis Protein SpsA, Chain A"/>
    <property type="match status" value="1"/>
</dbReference>
<comment type="cofactor">
    <cofactor evidence="1">
        <name>Mg(2+)</name>
        <dbReference type="ChEBI" id="CHEBI:18420"/>
    </cofactor>
</comment>
<dbReference type="Proteomes" id="UP000032735">
    <property type="component" value="Chromosome"/>
</dbReference>
<evidence type="ECO:0000256" key="4">
    <source>
        <dbReference type="ARBA" id="ARBA00022676"/>
    </source>
</evidence>
<evidence type="ECO:0000256" key="8">
    <source>
        <dbReference type="ARBA" id="ARBA00022985"/>
    </source>
</evidence>
<dbReference type="Pfam" id="PF08437">
    <property type="entry name" value="Glyco_transf_8C"/>
    <property type="match status" value="1"/>
</dbReference>
<dbReference type="SUPFAM" id="SSF53448">
    <property type="entry name" value="Nucleotide-diphospho-sugar transferases"/>
    <property type="match status" value="1"/>
</dbReference>
<dbReference type="KEGG" id="xpo:XPG1_0811"/>
<evidence type="ECO:0000256" key="7">
    <source>
        <dbReference type="ARBA" id="ARBA00022842"/>
    </source>
</evidence>
<dbReference type="InterPro" id="IPR013645">
    <property type="entry name" value="Glyco_transf_8N"/>
</dbReference>
<dbReference type="EMBL" id="FO704551">
    <property type="protein sequence ID" value="CDG20466.1"/>
    <property type="molecule type" value="Genomic_DNA"/>
</dbReference>
<evidence type="ECO:0000256" key="6">
    <source>
        <dbReference type="ARBA" id="ARBA00022723"/>
    </source>
</evidence>
<keyword evidence="5 10" id="KW-0808">Transferase</keyword>
<dbReference type="CDD" id="cd04194">
    <property type="entry name" value="GT8_A4GalT_like"/>
    <property type="match status" value="1"/>
</dbReference>
<organism evidence="10 11">
    <name type="scientific">Xenorhabdus poinarii G6</name>
    <dbReference type="NCBI Taxonomy" id="1354304"/>
    <lineage>
        <taxon>Bacteria</taxon>
        <taxon>Pseudomonadati</taxon>
        <taxon>Pseudomonadota</taxon>
        <taxon>Gammaproteobacteria</taxon>
        <taxon>Enterobacterales</taxon>
        <taxon>Morganellaceae</taxon>
        <taxon>Xenorhabdus</taxon>
    </lineage>
</organism>
<dbReference type="AlphaFoldDB" id="A0A068R0L8"/>
<evidence type="ECO:0000256" key="5">
    <source>
        <dbReference type="ARBA" id="ARBA00022679"/>
    </source>
</evidence>
<keyword evidence="6" id="KW-0479">Metal-binding</keyword>
<accession>A0A068R0L8</accession>
<evidence type="ECO:0000259" key="9">
    <source>
        <dbReference type="Pfam" id="PF08437"/>
    </source>
</evidence>
<evidence type="ECO:0000313" key="10">
    <source>
        <dbReference type="EMBL" id="CDG20466.1"/>
    </source>
</evidence>
<comment type="pathway">
    <text evidence="2">Bacterial outer membrane biogenesis; LPS core biosynthesis.</text>
</comment>
<proteinExistence type="inferred from homology"/>
<keyword evidence="8" id="KW-0448">Lipopolysaccharide biosynthesis</keyword>
<keyword evidence="7" id="KW-0460">Magnesium</keyword>
<protein>
    <submittedName>
        <fullName evidence="10">Putative Lipopolysaccharide 1, 3-galactosyltransferase</fullName>
        <ecNumber evidence="10">2.4.1.44</ecNumber>
    </submittedName>
</protein>
<dbReference type="InterPro" id="IPR002495">
    <property type="entry name" value="Glyco_trans_8"/>
</dbReference>
<evidence type="ECO:0000256" key="2">
    <source>
        <dbReference type="ARBA" id="ARBA00004713"/>
    </source>
</evidence>
<sequence>MQFDTIVHDVINIGSSNKEEPMLHIAFGVDEKFLRPAGVVISSILKTNSNKKLKFHIFINEISDDSIERLKNIDANITIHIFNDSRFKGLQEKENLPISMYYRIIVPYILHSVTDKVLYLDADLLCVGKLDELMNHKFKNNEISCVVNHKSLDVDNVNYIGIKDKTHYFNSGVMLINTIAWVENDIFKEFSTLIKIRDFKYPDQDVLNIILEGKVKYLNQIYNNFMEDVNVGDETVFIHFTGTPKPWQLWYEKSDIYDVFYSDSPWHDVPYDIPRTARQMRIYAKKLSKQGKLLSGYIWKLKYLIYKITEK</sequence>
<evidence type="ECO:0000256" key="3">
    <source>
        <dbReference type="ARBA" id="ARBA00006351"/>
    </source>
</evidence>
<comment type="similarity">
    <text evidence="3">Belongs to the glycosyltransferase 8 family.</text>
</comment>
<dbReference type="InterPro" id="IPR029044">
    <property type="entry name" value="Nucleotide-diphossugar_trans"/>
</dbReference>
<dbReference type="OrthoDB" id="9807549at2"/>
<evidence type="ECO:0000256" key="1">
    <source>
        <dbReference type="ARBA" id="ARBA00001946"/>
    </source>
</evidence>
<dbReference type="RefSeq" id="WP_045957873.1">
    <property type="nucleotide sequence ID" value="NZ_FO704551.1"/>
</dbReference>
<dbReference type="HOGENOM" id="CLU_050833_5_0_6"/>
<dbReference type="InterPro" id="IPR050748">
    <property type="entry name" value="Glycosyltrans_8_dom-fam"/>
</dbReference>
<dbReference type="PANTHER" id="PTHR13778">
    <property type="entry name" value="GLYCOSYLTRANSFERASE 8 DOMAIN-CONTAINING PROTEIN"/>
    <property type="match status" value="1"/>
</dbReference>
<feature type="domain" description="Glycosyl transferase family 8 C-terminal" evidence="9">
    <location>
        <begin position="256"/>
        <end position="307"/>
    </location>
</feature>
<gene>
    <name evidence="10" type="ORF">XPG1_0811</name>
</gene>